<organism evidence="1 2">
    <name type="scientific">Glossina austeni</name>
    <name type="common">Savannah tsetse fly</name>
    <dbReference type="NCBI Taxonomy" id="7395"/>
    <lineage>
        <taxon>Eukaryota</taxon>
        <taxon>Metazoa</taxon>
        <taxon>Ecdysozoa</taxon>
        <taxon>Arthropoda</taxon>
        <taxon>Hexapoda</taxon>
        <taxon>Insecta</taxon>
        <taxon>Pterygota</taxon>
        <taxon>Neoptera</taxon>
        <taxon>Endopterygota</taxon>
        <taxon>Diptera</taxon>
        <taxon>Brachycera</taxon>
        <taxon>Muscomorpha</taxon>
        <taxon>Hippoboscoidea</taxon>
        <taxon>Glossinidae</taxon>
        <taxon>Glossina</taxon>
    </lineage>
</organism>
<dbReference type="AlphaFoldDB" id="A0A1A9V4X3"/>
<evidence type="ECO:0000313" key="1">
    <source>
        <dbReference type="EnsemblMetazoa" id="GAUT026053-PA"/>
    </source>
</evidence>
<protein>
    <submittedName>
        <fullName evidence="1">Uncharacterized protein</fullName>
    </submittedName>
</protein>
<dbReference type="EnsemblMetazoa" id="GAUT026053-RA">
    <property type="protein sequence ID" value="GAUT026053-PA"/>
    <property type="gene ID" value="GAUT026053"/>
</dbReference>
<dbReference type="VEuPathDB" id="VectorBase:GAUT026053"/>
<evidence type="ECO:0000313" key="2">
    <source>
        <dbReference type="Proteomes" id="UP000078200"/>
    </source>
</evidence>
<proteinExistence type="predicted"/>
<keyword evidence="2" id="KW-1185">Reference proteome</keyword>
<accession>A0A1A9V4X3</accession>
<sequence>MVIHRPAWPITKYVHKLFAPFVKFKIDYLRFIWLGSSHQIFTAIRLPKSLHFKLSQLQFCVQHRLAGLEEISNIKIICLFLFAVLIKLIKFFGTLTETGTCQLVQS</sequence>
<dbReference type="Proteomes" id="UP000078200">
    <property type="component" value="Unassembled WGS sequence"/>
</dbReference>
<reference evidence="1" key="1">
    <citation type="submission" date="2020-05" db="UniProtKB">
        <authorList>
            <consortium name="EnsemblMetazoa"/>
        </authorList>
    </citation>
    <scope>IDENTIFICATION</scope>
    <source>
        <strain evidence="1">TTRI</strain>
    </source>
</reference>
<name>A0A1A9V4X3_GLOAU</name>